<sequence>MPESATDTRPGGRAAAARRDGAAGASGAAAGRAPRAHAAAGAPQTRRPSALRQALSRLAAAPQRRLDRWWDARLQPTDTVLLTQRNVYILPTRAGLMFALTLFTLLLASINYQLNLGYLLTFLLAGSGLASMHLTHGNLRGLQLHLKPVAPVHAGDAALLEVVLAAPPAARAPRHGLGLRCQAAGEDTLAWVDVPAGGQASSHVAWQAATRGLQPLPRLVLATRFPLGLFRAWTVWRPAGRCLVYPRLEPLPPPLPQTAGGGSDGQPLGRAEGGSETEGVRAYRRGDPPKWVLWKKAAKQLEGGGELSSRDTRTPVRRQLWLDWQEAAGLAPEDRLSRLAAWVVAADRQELLYGLRLPGRELAPDRGDAHRRACLEALALWQ</sequence>
<name>A0A0K8NZC0_PISS1</name>
<keyword evidence="3" id="KW-1185">Reference proteome</keyword>
<reference evidence="2 3" key="2">
    <citation type="journal article" date="2016" name="Science">
        <title>A bacterium that degrades and assimilates poly(ethylene terephthalate).</title>
        <authorList>
            <person name="Yoshida S."/>
            <person name="Hiraga K."/>
            <person name="Takehana T."/>
            <person name="Taniguchi I."/>
            <person name="Yamaji H."/>
            <person name="Maeda Y."/>
            <person name="Toyohara K."/>
            <person name="Miyamoto K."/>
            <person name="Kimura Y."/>
            <person name="Oda K."/>
        </authorList>
    </citation>
    <scope>NUCLEOTIDE SEQUENCE [LARGE SCALE GENOMIC DNA]</scope>
    <source>
        <strain evidence="3">NBRC 110686 / TISTR 2288 / 201-F6</strain>
    </source>
</reference>
<comment type="caution">
    <text evidence="2">The sequence shown here is derived from an EMBL/GenBank/DDBJ whole genome shotgun (WGS) entry which is preliminary data.</text>
</comment>
<feature type="region of interest" description="Disordered" evidence="1">
    <location>
        <begin position="1"/>
        <end position="48"/>
    </location>
</feature>
<feature type="region of interest" description="Disordered" evidence="1">
    <location>
        <begin position="254"/>
        <end position="283"/>
    </location>
</feature>
<protein>
    <submittedName>
        <fullName evidence="2">Uncharacterized protein</fullName>
    </submittedName>
</protein>
<evidence type="ECO:0000256" key="1">
    <source>
        <dbReference type="SAM" id="MobiDB-lite"/>
    </source>
</evidence>
<gene>
    <name evidence="2" type="ORF">ISF6_1499</name>
</gene>
<dbReference type="AlphaFoldDB" id="A0A0K8NZC0"/>
<organism evidence="2 3">
    <name type="scientific">Piscinibacter sakaiensis</name>
    <name type="common">Ideonella sakaiensis</name>
    <dbReference type="NCBI Taxonomy" id="1547922"/>
    <lineage>
        <taxon>Bacteria</taxon>
        <taxon>Pseudomonadati</taxon>
        <taxon>Pseudomonadota</taxon>
        <taxon>Betaproteobacteria</taxon>
        <taxon>Burkholderiales</taxon>
        <taxon>Sphaerotilaceae</taxon>
        <taxon>Piscinibacter</taxon>
    </lineage>
</organism>
<accession>A0A0K8NZC0</accession>
<evidence type="ECO:0000313" key="3">
    <source>
        <dbReference type="Proteomes" id="UP000037660"/>
    </source>
</evidence>
<evidence type="ECO:0000313" key="2">
    <source>
        <dbReference type="EMBL" id="GAP35726.1"/>
    </source>
</evidence>
<proteinExistence type="predicted"/>
<dbReference type="STRING" id="1547922.ISF6_1499"/>
<feature type="compositionally biased region" description="Low complexity" evidence="1">
    <location>
        <begin position="22"/>
        <end position="48"/>
    </location>
</feature>
<dbReference type="Proteomes" id="UP000037660">
    <property type="component" value="Unassembled WGS sequence"/>
</dbReference>
<reference evidence="3" key="1">
    <citation type="submission" date="2015-07" db="EMBL/GenBank/DDBJ databases">
        <title>Discovery of a poly(ethylene terephthalate assimilation.</title>
        <authorList>
            <person name="Yoshida S."/>
            <person name="Hiraga K."/>
            <person name="Takehana T."/>
            <person name="Taniguchi I."/>
            <person name="Yamaji H."/>
            <person name="Maeda Y."/>
            <person name="Toyohara K."/>
            <person name="Miyamoto K."/>
            <person name="Kimura Y."/>
            <person name="Oda K."/>
        </authorList>
    </citation>
    <scope>NUCLEOTIDE SEQUENCE [LARGE SCALE GENOMIC DNA]</scope>
    <source>
        <strain evidence="3">NBRC 110686 / TISTR 2288 / 201-F6</strain>
    </source>
</reference>
<dbReference type="PANTHER" id="PTHR34351">
    <property type="entry name" value="SLR1927 PROTEIN-RELATED"/>
    <property type="match status" value="1"/>
</dbReference>
<dbReference type="PANTHER" id="PTHR34351:SF1">
    <property type="entry name" value="SLR1927 PROTEIN"/>
    <property type="match status" value="1"/>
</dbReference>
<dbReference type="EMBL" id="BBYR01000027">
    <property type="protein sequence ID" value="GAP35726.1"/>
    <property type="molecule type" value="Genomic_DNA"/>
</dbReference>